<keyword evidence="2 6" id="KW-0808">Transferase</keyword>
<feature type="binding site" evidence="6">
    <location>
        <begin position="182"/>
        <end position="186"/>
    </location>
    <ligand>
        <name>ATP</name>
        <dbReference type="ChEBI" id="CHEBI:30616"/>
    </ligand>
</feature>
<dbReference type="InterPro" id="IPR023865">
    <property type="entry name" value="Aliphatic_acid_kinase_CS"/>
</dbReference>
<comment type="subunit">
    <text evidence="6">Homodimer.</text>
</comment>
<dbReference type="PRINTS" id="PR00471">
    <property type="entry name" value="ACETATEKNASE"/>
</dbReference>
<dbReference type="EC" id="2.7.2.1" evidence="6"/>
<evidence type="ECO:0000256" key="2">
    <source>
        <dbReference type="ARBA" id="ARBA00022679"/>
    </source>
</evidence>
<dbReference type="InterPro" id="IPR004372">
    <property type="entry name" value="Ac/propionate_kinase"/>
</dbReference>
<dbReference type="AlphaFoldDB" id="A0A931C413"/>
<dbReference type="Pfam" id="PF00871">
    <property type="entry name" value="Acetate_kinase"/>
    <property type="match status" value="1"/>
</dbReference>
<name>A0A931C413_9ACTN</name>
<comment type="caution">
    <text evidence="8">The sequence shown here is derived from an EMBL/GenBank/DDBJ whole genome shotgun (WGS) entry which is preliminary data.</text>
</comment>
<evidence type="ECO:0000256" key="4">
    <source>
        <dbReference type="ARBA" id="ARBA00022777"/>
    </source>
</evidence>
<comment type="cofactor">
    <cofactor evidence="6">
        <name>Mg(2+)</name>
        <dbReference type="ChEBI" id="CHEBI:18420"/>
    </cofactor>
    <cofactor evidence="6">
        <name>Mn(2+)</name>
        <dbReference type="ChEBI" id="CHEBI:29035"/>
    </cofactor>
    <text evidence="6">Mg(2+). Can also accept Mn(2+).</text>
</comment>
<accession>A0A931C413</accession>
<dbReference type="PANTHER" id="PTHR21060">
    <property type="entry name" value="ACETATE KINASE"/>
    <property type="match status" value="1"/>
</dbReference>
<dbReference type="GO" id="GO:0005524">
    <property type="term" value="F:ATP binding"/>
    <property type="evidence" value="ECO:0007669"/>
    <property type="project" value="UniProtKB-KW"/>
</dbReference>
<dbReference type="PROSITE" id="PS01076">
    <property type="entry name" value="ACETATE_KINASE_2"/>
    <property type="match status" value="1"/>
</dbReference>
<protein>
    <recommendedName>
        <fullName evidence="6">Acetate kinase</fullName>
        <ecNumber evidence="6">2.7.2.1</ecNumber>
    </recommendedName>
    <alternativeName>
        <fullName evidence="6">Acetokinase</fullName>
    </alternativeName>
</protein>
<feature type="binding site" evidence="6">
    <location>
        <position position="65"/>
    </location>
    <ligand>
        <name>substrate</name>
    </ligand>
</feature>
<organism evidence="8 9">
    <name type="scientific">Actinoplanes aureus</name>
    <dbReference type="NCBI Taxonomy" id="2792083"/>
    <lineage>
        <taxon>Bacteria</taxon>
        <taxon>Bacillati</taxon>
        <taxon>Actinomycetota</taxon>
        <taxon>Actinomycetes</taxon>
        <taxon>Micromonosporales</taxon>
        <taxon>Micromonosporaceae</taxon>
        <taxon>Actinoplanes</taxon>
    </lineage>
</organism>
<dbReference type="NCBIfam" id="TIGR00016">
    <property type="entry name" value="ackA"/>
    <property type="match status" value="1"/>
</dbReference>
<keyword evidence="9" id="KW-1185">Reference proteome</keyword>
<dbReference type="Gene3D" id="3.30.420.40">
    <property type="match status" value="2"/>
</dbReference>
<dbReference type="InterPro" id="IPR000890">
    <property type="entry name" value="Aliphatic_acid_kin_short-chain"/>
</dbReference>
<evidence type="ECO:0000256" key="5">
    <source>
        <dbReference type="ARBA" id="ARBA00022840"/>
    </source>
</evidence>
<feature type="active site" description="Proton donor/acceptor" evidence="6">
    <location>
        <position position="122"/>
    </location>
</feature>
<dbReference type="Proteomes" id="UP000598146">
    <property type="component" value="Unassembled WGS sequence"/>
</dbReference>
<keyword evidence="6" id="KW-0963">Cytoplasm</keyword>
<dbReference type="CDD" id="cd24010">
    <property type="entry name" value="ASKHA_NBD_AcK_PK"/>
    <property type="match status" value="1"/>
</dbReference>
<keyword evidence="6" id="KW-0460">Magnesium</keyword>
<comment type="catalytic activity">
    <reaction evidence="6">
        <text>acetate + ATP = acetyl phosphate + ADP</text>
        <dbReference type="Rhea" id="RHEA:11352"/>
        <dbReference type="ChEBI" id="CHEBI:22191"/>
        <dbReference type="ChEBI" id="CHEBI:30089"/>
        <dbReference type="ChEBI" id="CHEBI:30616"/>
        <dbReference type="ChEBI" id="CHEBI:456216"/>
        <dbReference type="EC" id="2.7.2.1"/>
    </reaction>
</comment>
<evidence type="ECO:0000256" key="1">
    <source>
        <dbReference type="ARBA" id="ARBA00008748"/>
    </source>
</evidence>
<evidence type="ECO:0000256" key="7">
    <source>
        <dbReference type="RuleBase" id="RU003835"/>
    </source>
</evidence>
<feature type="binding site" evidence="6">
    <location>
        <begin position="256"/>
        <end position="258"/>
    </location>
    <ligand>
        <name>ATP</name>
        <dbReference type="ChEBI" id="CHEBI:30616"/>
    </ligand>
</feature>
<dbReference type="EMBL" id="JADQTO010000004">
    <property type="protein sequence ID" value="MBG0561814.1"/>
    <property type="molecule type" value="Genomic_DNA"/>
</dbReference>
<keyword evidence="6" id="KW-0479">Metal-binding</keyword>
<proteinExistence type="inferred from homology"/>
<comment type="pathway">
    <text evidence="6">Metabolic intermediate biosynthesis; acetyl-CoA biosynthesis; acetyl-CoA from acetate: step 1/2.</text>
</comment>
<dbReference type="GO" id="GO:0006083">
    <property type="term" value="P:acetate metabolic process"/>
    <property type="evidence" value="ECO:0007669"/>
    <property type="project" value="TreeGrafter"/>
</dbReference>
<feature type="binding site" evidence="6">
    <location>
        <position position="8"/>
    </location>
    <ligand>
        <name>Mg(2+)</name>
        <dbReference type="ChEBI" id="CHEBI:18420"/>
    </ligand>
</feature>
<evidence type="ECO:0000256" key="6">
    <source>
        <dbReference type="HAMAP-Rule" id="MF_00020"/>
    </source>
</evidence>
<dbReference type="GO" id="GO:0000287">
    <property type="term" value="F:magnesium ion binding"/>
    <property type="evidence" value="ECO:0007669"/>
    <property type="project" value="UniProtKB-UniRule"/>
</dbReference>
<dbReference type="GO" id="GO:0006085">
    <property type="term" value="P:acetyl-CoA biosynthetic process"/>
    <property type="evidence" value="ECO:0007669"/>
    <property type="project" value="UniProtKB-UniRule"/>
</dbReference>
<dbReference type="PANTHER" id="PTHR21060:SF15">
    <property type="entry name" value="ACETATE KINASE-RELATED"/>
    <property type="match status" value="1"/>
</dbReference>
<comment type="similarity">
    <text evidence="1 6 7">Belongs to the acetokinase family.</text>
</comment>
<comment type="caution">
    <text evidence="6">Lacks conserved residue(s) required for the propagation of feature annotation.</text>
</comment>
<dbReference type="InterPro" id="IPR043129">
    <property type="entry name" value="ATPase_NBD"/>
</dbReference>
<feature type="site" description="Transition state stabilizer" evidence="6">
    <location>
        <position position="215"/>
    </location>
</feature>
<dbReference type="SUPFAM" id="SSF53067">
    <property type="entry name" value="Actin-like ATPase domain"/>
    <property type="match status" value="2"/>
</dbReference>
<dbReference type="PIRSF" id="PIRSF000722">
    <property type="entry name" value="Acetate_prop_kin"/>
    <property type="match status" value="1"/>
</dbReference>
<dbReference type="RefSeq" id="WP_196413608.1">
    <property type="nucleotide sequence ID" value="NZ_JADQTO010000004.1"/>
</dbReference>
<comment type="function">
    <text evidence="6">Catalyzes the formation of acetyl phosphate from acetate and ATP. Can also catalyze the reverse reaction.</text>
</comment>
<feature type="site" description="Transition state stabilizer" evidence="6">
    <location>
        <position position="154"/>
    </location>
</feature>
<keyword evidence="3 6" id="KW-0547">Nucleotide-binding</keyword>
<dbReference type="HAMAP" id="MF_00020">
    <property type="entry name" value="Acetate_kinase"/>
    <property type="match status" value="1"/>
</dbReference>
<keyword evidence="4 6" id="KW-0418">Kinase</keyword>
<evidence type="ECO:0000313" key="8">
    <source>
        <dbReference type="EMBL" id="MBG0561814.1"/>
    </source>
</evidence>
<keyword evidence="5 6" id="KW-0067">ATP-binding</keyword>
<dbReference type="GO" id="GO:0005737">
    <property type="term" value="C:cytoplasm"/>
    <property type="evidence" value="ECO:0007669"/>
    <property type="project" value="UniProtKB-SubCell"/>
</dbReference>
<evidence type="ECO:0000256" key="3">
    <source>
        <dbReference type="ARBA" id="ARBA00022741"/>
    </source>
</evidence>
<feature type="binding site" evidence="6">
    <location>
        <begin position="304"/>
        <end position="308"/>
    </location>
    <ligand>
        <name>ATP</name>
        <dbReference type="ChEBI" id="CHEBI:30616"/>
    </ligand>
</feature>
<evidence type="ECO:0000313" key="9">
    <source>
        <dbReference type="Proteomes" id="UP000598146"/>
    </source>
</evidence>
<comment type="subcellular location">
    <subcellularLocation>
        <location evidence="6">Cytoplasm</location>
    </subcellularLocation>
</comment>
<gene>
    <name evidence="6" type="primary">ackA</name>
    <name evidence="8" type="ORF">I4J89_10095</name>
</gene>
<feature type="binding site" evidence="6">
    <location>
        <position position="355"/>
    </location>
    <ligand>
        <name>Mg(2+)</name>
        <dbReference type="ChEBI" id="CHEBI:18420"/>
    </ligand>
</feature>
<dbReference type="GO" id="GO:0008776">
    <property type="term" value="F:acetate kinase activity"/>
    <property type="evidence" value="ECO:0007669"/>
    <property type="project" value="UniProtKB-UniRule"/>
</dbReference>
<reference evidence="8" key="1">
    <citation type="submission" date="2020-11" db="EMBL/GenBank/DDBJ databases">
        <title>Isolation and identification of active actinomycetes.</title>
        <authorList>
            <person name="Sun X."/>
        </authorList>
    </citation>
    <scope>NUCLEOTIDE SEQUENCE</scope>
    <source>
        <strain evidence="8">NEAU-A11</strain>
    </source>
</reference>
<sequence length="371" mass="39635">MTRVLVLNSGSSSLRYRLFDGSEVLAKGLIQRIGEDGGDAADHREALQRLMDTVDLTGLAVVGHRVVHGGDRFTASTVINDEVVATIEELVPLAPLHNPAALTGIDVARKLLPDVPQVAVFDTAFHSTIPPEGVLWAIDRDLASRWGLRRYGFHGTSHAYVSRETARLLGKPVTETNVITLHLGNGASATAVRGGRSVATSMGMTPLSGLVMGTRSGDIDPSLVFHLHRVAGLSLDEIEDTLTRRSGLLGLAGDNDMRTVQERRAAGDQQAALTLDVYYRRLREYVGAYLAVLGRVDAITFTAGIGENSPPVRAGTLTGLEALGIAVDPDRNARNELIISPDGTPITVCVVPTEEELEIADEARRAIGSES</sequence>